<dbReference type="InterPro" id="IPR001753">
    <property type="entry name" value="Enoyl-CoA_hydra/iso"/>
</dbReference>
<accession>A0ABP4EDZ4</accession>
<dbReference type="EMBL" id="BAAALG010000007">
    <property type="protein sequence ID" value="GAA1100584.1"/>
    <property type="molecule type" value="Genomic_DNA"/>
</dbReference>
<reference evidence="3" key="1">
    <citation type="journal article" date="2019" name="Int. J. Syst. Evol. Microbiol.">
        <title>The Global Catalogue of Microorganisms (GCM) 10K type strain sequencing project: providing services to taxonomists for standard genome sequencing and annotation.</title>
        <authorList>
            <consortium name="The Broad Institute Genomics Platform"/>
            <consortium name="The Broad Institute Genome Sequencing Center for Infectious Disease"/>
            <person name="Wu L."/>
            <person name="Ma J."/>
        </authorList>
    </citation>
    <scope>NUCLEOTIDE SEQUENCE [LARGE SCALE GENOMIC DNA]</scope>
    <source>
        <strain evidence="3">JCM 13008</strain>
    </source>
</reference>
<sequence length="252" mass="25879">MSDLVTYAVADGVAHIEINRPAVSNSIDLPTALALDAAVQAAADDDGVRAVLLTGAGKRFCAGGDVASMVAADDQAAFLLELAEALDLAARKLDALAKPVVCAVQGAVAGAGNSVMLAADVIVAAASTKFVMAYPGVGLTPDIGVSWLLPRAVGQVRALEYALTGKQLSAEEAREWGLVTTVVDDESVQAEARAIAVKLAAGPVFALGQARKLIRGSWEKTREQAGADEARTIAAAVLTEDAQQRLAAFTKK</sequence>
<dbReference type="CDD" id="cd06558">
    <property type="entry name" value="crotonase-like"/>
    <property type="match status" value="1"/>
</dbReference>
<dbReference type="Pfam" id="PF00378">
    <property type="entry name" value="ECH_1"/>
    <property type="match status" value="1"/>
</dbReference>
<dbReference type="GO" id="GO:0016853">
    <property type="term" value="F:isomerase activity"/>
    <property type="evidence" value="ECO:0007669"/>
    <property type="project" value="UniProtKB-KW"/>
</dbReference>
<proteinExistence type="inferred from homology"/>
<evidence type="ECO:0000256" key="1">
    <source>
        <dbReference type="ARBA" id="ARBA00005254"/>
    </source>
</evidence>
<gene>
    <name evidence="2" type="primary">paaG</name>
    <name evidence="2" type="ORF">GCM10009668_18170</name>
</gene>
<comment type="similarity">
    <text evidence="1">Belongs to the enoyl-CoA hydratase/isomerase family.</text>
</comment>
<comment type="caution">
    <text evidence="2">The sequence shown here is derived from an EMBL/GenBank/DDBJ whole genome shotgun (WGS) entry which is preliminary data.</text>
</comment>
<keyword evidence="2" id="KW-0413">Isomerase</keyword>
<dbReference type="Proteomes" id="UP001501581">
    <property type="component" value="Unassembled WGS sequence"/>
</dbReference>
<dbReference type="SUPFAM" id="SSF52096">
    <property type="entry name" value="ClpP/crotonase"/>
    <property type="match status" value="1"/>
</dbReference>
<protein>
    <submittedName>
        <fullName evidence="2">2-(1,2-epoxy-1,2-dihydrophenyl)acetyl-CoA isomerase PaaG</fullName>
    </submittedName>
</protein>
<name>A0ABP4EDZ4_9ACTN</name>
<evidence type="ECO:0000313" key="2">
    <source>
        <dbReference type="EMBL" id="GAA1100584.1"/>
    </source>
</evidence>
<dbReference type="PANTHER" id="PTHR43802">
    <property type="entry name" value="ENOYL-COA HYDRATASE"/>
    <property type="match status" value="1"/>
</dbReference>
<dbReference type="RefSeq" id="WP_343993566.1">
    <property type="nucleotide sequence ID" value="NZ_BAAALG010000007.1"/>
</dbReference>
<keyword evidence="3" id="KW-1185">Reference proteome</keyword>
<dbReference type="InterPro" id="IPR029045">
    <property type="entry name" value="ClpP/crotonase-like_dom_sf"/>
</dbReference>
<organism evidence="2 3">
    <name type="scientific">Nocardioides dubius</name>
    <dbReference type="NCBI Taxonomy" id="317019"/>
    <lineage>
        <taxon>Bacteria</taxon>
        <taxon>Bacillati</taxon>
        <taxon>Actinomycetota</taxon>
        <taxon>Actinomycetes</taxon>
        <taxon>Propionibacteriales</taxon>
        <taxon>Nocardioidaceae</taxon>
        <taxon>Nocardioides</taxon>
    </lineage>
</organism>
<evidence type="ECO:0000313" key="3">
    <source>
        <dbReference type="Proteomes" id="UP001501581"/>
    </source>
</evidence>
<dbReference type="PANTHER" id="PTHR43802:SF1">
    <property type="entry name" value="IP11341P-RELATED"/>
    <property type="match status" value="1"/>
</dbReference>
<dbReference type="Gene3D" id="3.90.226.10">
    <property type="entry name" value="2-enoyl-CoA Hydratase, Chain A, domain 1"/>
    <property type="match status" value="1"/>
</dbReference>